<evidence type="ECO:0000259" key="1">
    <source>
        <dbReference type="Pfam" id="PF14737"/>
    </source>
</evidence>
<evidence type="ECO:0000313" key="3">
    <source>
        <dbReference type="Proteomes" id="UP000298030"/>
    </source>
</evidence>
<dbReference type="AlphaFoldDB" id="A0A4Y7TFY8"/>
<comment type="caution">
    <text evidence="2">The sequence shown here is derived from an EMBL/GenBank/DDBJ whole genome shotgun (WGS) entry which is preliminary data.</text>
</comment>
<gene>
    <name evidence="2" type="ORF">FA13DRAFT_1754203</name>
</gene>
<reference evidence="2 3" key="1">
    <citation type="journal article" date="2019" name="Nat. Ecol. Evol.">
        <title>Megaphylogeny resolves global patterns of mushroom evolution.</title>
        <authorList>
            <person name="Varga T."/>
            <person name="Krizsan K."/>
            <person name="Foldi C."/>
            <person name="Dima B."/>
            <person name="Sanchez-Garcia M."/>
            <person name="Sanchez-Ramirez S."/>
            <person name="Szollosi G.J."/>
            <person name="Szarkandi J.G."/>
            <person name="Papp V."/>
            <person name="Albert L."/>
            <person name="Andreopoulos W."/>
            <person name="Angelini C."/>
            <person name="Antonin V."/>
            <person name="Barry K.W."/>
            <person name="Bougher N.L."/>
            <person name="Buchanan P."/>
            <person name="Buyck B."/>
            <person name="Bense V."/>
            <person name="Catcheside P."/>
            <person name="Chovatia M."/>
            <person name="Cooper J."/>
            <person name="Damon W."/>
            <person name="Desjardin D."/>
            <person name="Finy P."/>
            <person name="Geml J."/>
            <person name="Haridas S."/>
            <person name="Hughes K."/>
            <person name="Justo A."/>
            <person name="Karasinski D."/>
            <person name="Kautmanova I."/>
            <person name="Kiss B."/>
            <person name="Kocsube S."/>
            <person name="Kotiranta H."/>
            <person name="LaButti K.M."/>
            <person name="Lechner B.E."/>
            <person name="Liimatainen K."/>
            <person name="Lipzen A."/>
            <person name="Lukacs Z."/>
            <person name="Mihaltcheva S."/>
            <person name="Morgado L.N."/>
            <person name="Niskanen T."/>
            <person name="Noordeloos M.E."/>
            <person name="Ohm R.A."/>
            <person name="Ortiz-Santana B."/>
            <person name="Ovrebo C."/>
            <person name="Racz N."/>
            <person name="Riley R."/>
            <person name="Savchenko A."/>
            <person name="Shiryaev A."/>
            <person name="Soop K."/>
            <person name="Spirin V."/>
            <person name="Szebenyi C."/>
            <person name="Tomsovsky M."/>
            <person name="Tulloss R.E."/>
            <person name="Uehling J."/>
            <person name="Grigoriev I.V."/>
            <person name="Vagvolgyi C."/>
            <person name="Papp T."/>
            <person name="Martin F.M."/>
            <person name="Miettinen O."/>
            <person name="Hibbett D.S."/>
            <person name="Nagy L.G."/>
        </authorList>
    </citation>
    <scope>NUCLEOTIDE SEQUENCE [LARGE SCALE GENOMIC DNA]</scope>
    <source>
        <strain evidence="2 3">FP101781</strain>
    </source>
</reference>
<dbReference type="EMBL" id="QPFP01000013">
    <property type="protein sequence ID" value="TEB33080.1"/>
    <property type="molecule type" value="Genomic_DNA"/>
</dbReference>
<name>A0A4Y7TFY8_COPMI</name>
<feature type="domain" description="DUF4470" evidence="1">
    <location>
        <begin position="71"/>
        <end position="145"/>
    </location>
</feature>
<proteinExistence type="predicted"/>
<organism evidence="2 3">
    <name type="scientific">Coprinellus micaceus</name>
    <name type="common">Glistening ink-cap mushroom</name>
    <name type="synonym">Coprinus micaceus</name>
    <dbReference type="NCBI Taxonomy" id="71717"/>
    <lineage>
        <taxon>Eukaryota</taxon>
        <taxon>Fungi</taxon>
        <taxon>Dikarya</taxon>
        <taxon>Basidiomycota</taxon>
        <taxon>Agaricomycotina</taxon>
        <taxon>Agaricomycetes</taxon>
        <taxon>Agaricomycetidae</taxon>
        <taxon>Agaricales</taxon>
        <taxon>Agaricineae</taxon>
        <taxon>Psathyrellaceae</taxon>
        <taxon>Coprinellus</taxon>
    </lineage>
</organism>
<accession>A0A4Y7TFY8</accession>
<evidence type="ECO:0000313" key="2">
    <source>
        <dbReference type="EMBL" id="TEB33080.1"/>
    </source>
</evidence>
<dbReference type="Pfam" id="PF14737">
    <property type="entry name" value="DUF4470"/>
    <property type="match status" value="1"/>
</dbReference>
<dbReference type="OrthoDB" id="5282002at2759"/>
<keyword evidence="3" id="KW-1185">Reference proteome</keyword>
<protein>
    <recommendedName>
        <fullName evidence="1">DUF4470 domain-containing protein</fullName>
    </recommendedName>
</protein>
<dbReference type="Proteomes" id="UP000298030">
    <property type="component" value="Unassembled WGS sequence"/>
</dbReference>
<sequence length="552" mass="61643">MSYGLGSGPGGATLSELGCYNDRAEGGPCASSALLACAQPHWIKEHRVPSFCITPSESKNPNLNGVTGNRLWGHFPAYDVLQLPHNEGLTAGTYQDFKLCFTAASDIRNVVQTINNLPRSYQGTCDILLNEQDTISANRNLVILYRPELAVHLMYSSRLTSSMAAYLQRCVHMIYGDAPRGVDMIFQRTFPTRGRGRLSSAQPAMAIKHPVEMFLSRCDASRAMRRMKDVLFDPARLDERHRLLAALEPPHRLAHIYLWKTGVLAPFSLDLSSFNQPNRLAFTPQGSWLGKRSDLSPLHGWDVTRVRASGLKNGIDPAGDIFGSLFFHIKQELKEFITRIKDFDINIHHTQYDPRLLSKGVTIGVLPSFTNAMFDRIDIGDMGDKFGVAECIEDWGALLDKRNPHSCILAHSVSWIDSRPSPSRSFSSPEKVLEPLKWKCRNIPSLGQRLKAMLQQGSYSPPVLRLIESLDAFVDSGPSFQEFLASRKVYSTCLSVGLHQRERHNVHPKRFGIPLDAPSQALPDVSKEEYYNLLTTGGADLTTRFMEFEVAA</sequence>
<dbReference type="InterPro" id="IPR027974">
    <property type="entry name" value="DUF4470"/>
</dbReference>